<evidence type="ECO:0000256" key="1">
    <source>
        <dbReference type="ARBA" id="ARBA00023125"/>
    </source>
</evidence>
<evidence type="ECO:0000259" key="5">
    <source>
        <dbReference type="PROSITE" id="PS51898"/>
    </source>
</evidence>
<name>A0ABV2VVQ9_9ACTN</name>
<keyword evidence="1 3" id="KW-0238">DNA-binding</keyword>
<proteinExistence type="predicted"/>
<evidence type="ECO:0000259" key="6">
    <source>
        <dbReference type="PROSITE" id="PS51900"/>
    </source>
</evidence>
<sequence>MGQVHKLKTSYATPTFAHAVETFLFAHTAAGAWSPGTTVKYRQTLTALAARLAGTPVGDNVAALDTDAGATALAQAYTAAFGTTAPATRVRHLSTLRSALAWWRESAGWITGDPTAGWVRPKVAVDTTRALTRDQVAALWRVDVGLRDKTLWRLLYETAARAEEILTLDVGDLDLDPVAEFVPAPVGPRAGRRPGRHRGNRPDLPLLGRTSQGPANAHRNHRRPKPPDRHLRPTSMGTADLEAVG</sequence>
<dbReference type="PROSITE" id="PS51900">
    <property type="entry name" value="CB"/>
    <property type="match status" value="1"/>
</dbReference>
<evidence type="ECO:0000313" key="8">
    <source>
        <dbReference type="Proteomes" id="UP001550348"/>
    </source>
</evidence>
<protein>
    <recommendedName>
        <fullName evidence="9">Core-binding (CB) domain-containing protein</fullName>
    </recommendedName>
</protein>
<dbReference type="SUPFAM" id="SSF56349">
    <property type="entry name" value="DNA breaking-rejoining enzymes"/>
    <property type="match status" value="1"/>
</dbReference>
<feature type="compositionally biased region" description="Basic residues" evidence="4">
    <location>
        <begin position="190"/>
        <end position="199"/>
    </location>
</feature>
<feature type="domain" description="Tyr recombinase" evidence="5">
    <location>
        <begin position="126"/>
        <end position="245"/>
    </location>
</feature>
<dbReference type="Gene3D" id="1.10.443.10">
    <property type="entry name" value="Intergrase catalytic core"/>
    <property type="match status" value="1"/>
</dbReference>
<organism evidence="7 8">
    <name type="scientific">Micromonospora fulviviridis</name>
    <dbReference type="NCBI Taxonomy" id="47860"/>
    <lineage>
        <taxon>Bacteria</taxon>
        <taxon>Bacillati</taxon>
        <taxon>Actinomycetota</taxon>
        <taxon>Actinomycetes</taxon>
        <taxon>Micromonosporales</taxon>
        <taxon>Micromonosporaceae</taxon>
        <taxon>Micromonospora</taxon>
    </lineage>
</organism>
<dbReference type="InterPro" id="IPR002104">
    <property type="entry name" value="Integrase_catalytic"/>
</dbReference>
<dbReference type="InterPro" id="IPR011010">
    <property type="entry name" value="DNA_brk_join_enz"/>
</dbReference>
<dbReference type="EMBL" id="JBEXRX010000249">
    <property type="protein sequence ID" value="MEU0156871.1"/>
    <property type="molecule type" value="Genomic_DNA"/>
</dbReference>
<dbReference type="Proteomes" id="UP001550348">
    <property type="component" value="Unassembled WGS sequence"/>
</dbReference>
<evidence type="ECO:0000256" key="2">
    <source>
        <dbReference type="ARBA" id="ARBA00023172"/>
    </source>
</evidence>
<evidence type="ECO:0000256" key="4">
    <source>
        <dbReference type="SAM" id="MobiDB-lite"/>
    </source>
</evidence>
<reference evidence="7 8" key="1">
    <citation type="submission" date="2024-06" db="EMBL/GenBank/DDBJ databases">
        <title>The Natural Products Discovery Center: Release of the First 8490 Sequenced Strains for Exploring Actinobacteria Biosynthetic Diversity.</title>
        <authorList>
            <person name="Kalkreuter E."/>
            <person name="Kautsar S.A."/>
            <person name="Yang D."/>
            <person name="Bader C.D."/>
            <person name="Teijaro C.N."/>
            <person name="Fluegel L."/>
            <person name="Davis C.M."/>
            <person name="Simpson J.R."/>
            <person name="Lauterbach L."/>
            <person name="Steele A.D."/>
            <person name="Gui C."/>
            <person name="Meng S."/>
            <person name="Li G."/>
            <person name="Viehrig K."/>
            <person name="Ye F."/>
            <person name="Su P."/>
            <person name="Kiefer A.F."/>
            <person name="Nichols A."/>
            <person name="Cepeda A.J."/>
            <person name="Yan W."/>
            <person name="Fan B."/>
            <person name="Jiang Y."/>
            <person name="Adhikari A."/>
            <person name="Zheng C.-J."/>
            <person name="Schuster L."/>
            <person name="Cowan T.M."/>
            <person name="Smanski M.J."/>
            <person name="Chevrette M.G."/>
            <person name="De Carvalho L.P.S."/>
            <person name="Shen B."/>
        </authorList>
    </citation>
    <scope>NUCLEOTIDE SEQUENCE [LARGE SCALE GENOMIC DNA]</scope>
    <source>
        <strain evidence="7 8">NPDC006286</strain>
    </source>
</reference>
<gene>
    <name evidence="7" type="ORF">ABZ071_34410</name>
</gene>
<dbReference type="InterPro" id="IPR044068">
    <property type="entry name" value="CB"/>
</dbReference>
<dbReference type="PROSITE" id="PS51898">
    <property type="entry name" value="TYR_RECOMBINASE"/>
    <property type="match status" value="1"/>
</dbReference>
<comment type="caution">
    <text evidence="7">The sequence shown here is derived from an EMBL/GenBank/DDBJ whole genome shotgun (WGS) entry which is preliminary data.</text>
</comment>
<accession>A0ABV2VVQ9</accession>
<dbReference type="InterPro" id="IPR013762">
    <property type="entry name" value="Integrase-like_cat_sf"/>
</dbReference>
<feature type="region of interest" description="Disordered" evidence="4">
    <location>
        <begin position="181"/>
        <end position="245"/>
    </location>
</feature>
<keyword evidence="2" id="KW-0233">DNA recombination</keyword>
<feature type="domain" description="Core-binding (CB)" evidence="6">
    <location>
        <begin position="14"/>
        <end position="104"/>
    </location>
</feature>
<evidence type="ECO:0008006" key="9">
    <source>
        <dbReference type="Google" id="ProtNLM"/>
    </source>
</evidence>
<evidence type="ECO:0000256" key="3">
    <source>
        <dbReference type="PROSITE-ProRule" id="PRU01248"/>
    </source>
</evidence>
<keyword evidence="8" id="KW-1185">Reference proteome</keyword>
<evidence type="ECO:0000313" key="7">
    <source>
        <dbReference type="EMBL" id="MEU0156871.1"/>
    </source>
</evidence>
<dbReference type="RefSeq" id="WP_355668351.1">
    <property type="nucleotide sequence ID" value="NZ_JBEXRX010000249.1"/>
</dbReference>